<evidence type="ECO:0000256" key="9">
    <source>
        <dbReference type="RuleBase" id="RU003357"/>
    </source>
</evidence>
<dbReference type="InterPro" id="IPR036942">
    <property type="entry name" value="Beta-barrel_TonB_sf"/>
</dbReference>
<keyword evidence="11" id="KW-0732">Signal</keyword>
<feature type="region of interest" description="Disordered" evidence="10">
    <location>
        <begin position="102"/>
        <end position="122"/>
    </location>
</feature>
<keyword evidence="2 8" id="KW-0813">Transport</keyword>
<evidence type="ECO:0000256" key="7">
    <source>
        <dbReference type="ARBA" id="ARBA00023237"/>
    </source>
</evidence>
<dbReference type="PANTHER" id="PTHR47234">
    <property type="match status" value="1"/>
</dbReference>
<name>A0A3A1NZM9_9SPHN</name>
<feature type="chain" id="PRO_5017412703" evidence="11">
    <location>
        <begin position="43"/>
        <end position="1039"/>
    </location>
</feature>
<organism evidence="14 15">
    <name type="scientific">Aurantiacibacter xanthus</name>
    <dbReference type="NCBI Taxonomy" id="1784712"/>
    <lineage>
        <taxon>Bacteria</taxon>
        <taxon>Pseudomonadati</taxon>
        <taxon>Pseudomonadota</taxon>
        <taxon>Alphaproteobacteria</taxon>
        <taxon>Sphingomonadales</taxon>
        <taxon>Erythrobacteraceae</taxon>
        <taxon>Aurantiacibacter</taxon>
    </lineage>
</organism>
<evidence type="ECO:0000256" key="6">
    <source>
        <dbReference type="ARBA" id="ARBA00023136"/>
    </source>
</evidence>
<evidence type="ECO:0000256" key="11">
    <source>
        <dbReference type="SAM" id="SignalP"/>
    </source>
</evidence>
<dbReference type="GO" id="GO:0009279">
    <property type="term" value="C:cell outer membrane"/>
    <property type="evidence" value="ECO:0007669"/>
    <property type="project" value="UniProtKB-SubCell"/>
</dbReference>
<evidence type="ECO:0000256" key="1">
    <source>
        <dbReference type="ARBA" id="ARBA00004571"/>
    </source>
</evidence>
<dbReference type="Pfam" id="PF00593">
    <property type="entry name" value="TonB_dep_Rec_b-barrel"/>
    <property type="match status" value="1"/>
</dbReference>
<dbReference type="PANTHER" id="PTHR47234:SF2">
    <property type="entry name" value="TONB-DEPENDENT RECEPTOR"/>
    <property type="match status" value="1"/>
</dbReference>
<dbReference type="EMBL" id="QXFM01000138">
    <property type="protein sequence ID" value="RIV81370.1"/>
    <property type="molecule type" value="Genomic_DNA"/>
</dbReference>
<evidence type="ECO:0000313" key="14">
    <source>
        <dbReference type="EMBL" id="RIV81370.1"/>
    </source>
</evidence>
<dbReference type="InterPro" id="IPR037066">
    <property type="entry name" value="Plug_dom_sf"/>
</dbReference>
<evidence type="ECO:0000256" key="5">
    <source>
        <dbReference type="ARBA" id="ARBA00023077"/>
    </source>
</evidence>
<protein>
    <submittedName>
        <fullName evidence="14">TonB-dependent receptor</fullName>
    </submittedName>
</protein>
<evidence type="ECO:0000259" key="13">
    <source>
        <dbReference type="Pfam" id="PF07715"/>
    </source>
</evidence>
<dbReference type="InterPro" id="IPR000531">
    <property type="entry name" value="Beta-barrel_TonB"/>
</dbReference>
<dbReference type="Pfam" id="PF07715">
    <property type="entry name" value="Plug"/>
    <property type="match status" value="1"/>
</dbReference>
<evidence type="ECO:0000256" key="4">
    <source>
        <dbReference type="ARBA" id="ARBA00022692"/>
    </source>
</evidence>
<reference evidence="14 15" key="1">
    <citation type="submission" date="2018-08" db="EMBL/GenBank/DDBJ databases">
        <title>Erythrobacter zhengii sp.nov., a bacterium isolated from deep-sea sediment.</title>
        <authorList>
            <person name="Fang C."/>
            <person name="Wu Y.-H."/>
            <person name="Sun C."/>
            <person name="Wang H."/>
            <person name="Cheng H."/>
            <person name="Meng F.-X."/>
            <person name="Wang C.-S."/>
            <person name="Xu X.-W."/>
        </authorList>
    </citation>
    <scope>NUCLEOTIDE SEQUENCE [LARGE SCALE GENOMIC DNA]</scope>
    <source>
        <strain evidence="14 15">CCTCC AB 2015396</strain>
    </source>
</reference>
<dbReference type="Gene3D" id="2.40.170.20">
    <property type="entry name" value="TonB-dependent receptor, beta-barrel domain"/>
    <property type="match status" value="1"/>
</dbReference>
<keyword evidence="3 8" id="KW-1134">Transmembrane beta strand</keyword>
<accession>A0A3A1NZM9</accession>
<dbReference type="AlphaFoldDB" id="A0A3A1NZM9"/>
<keyword evidence="6 8" id="KW-0472">Membrane</keyword>
<dbReference type="SUPFAM" id="SSF56935">
    <property type="entry name" value="Porins"/>
    <property type="match status" value="1"/>
</dbReference>
<dbReference type="Gene3D" id="2.170.130.10">
    <property type="entry name" value="TonB-dependent receptor, plug domain"/>
    <property type="match status" value="1"/>
</dbReference>
<dbReference type="OrthoDB" id="7614575at2"/>
<dbReference type="Proteomes" id="UP000265366">
    <property type="component" value="Unassembled WGS sequence"/>
</dbReference>
<evidence type="ECO:0000256" key="3">
    <source>
        <dbReference type="ARBA" id="ARBA00022452"/>
    </source>
</evidence>
<evidence type="ECO:0000256" key="8">
    <source>
        <dbReference type="PROSITE-ProRule" id="PRU01360"/>
    </source>
</evidence>
<proteinExistence type="inferred from homology"/>
<evidence type="ECO:0000313" key="15">
    <source>
        <dbReference type="Proteomes" id="UP000265366"/>
    </source>
</evidence>
<dbReference type="PROSITE" id="PS52016">
    <property type="entry name" value="TONB_DEPENDENT_REC_3"/>
    <property type="match status" value="1"/>
</dbReference>
<keyword evidence="4 8" id="KW-0812">Transmembrane</keyword>
<feature type="domain" description="TonB-dependent receptor-like beta-barrel" evidence="12">
    <location>
        <begin position="465"/>
        <end position="997"/>
    </location>
</feature>
<evidence type="ECO:0000256" key="10">
    <source>
        <dbReference type="SAM" id="MobiDB-lite"/>
    </source>
</evidence>
<dbReference type="InterPro" id="IPR012910">
    <property type="entry name" value="Plug_dom"/>
</dbReference>
<feature type="signal peptide" evidence="11">
    <location>
        <begin position="1"/>
        <end position="42"/>
    </location>
</feature>
<comment type="subcellular location">
    <subcellularLocation>
        <location evidence="1 8">Cell outer membrane</location>
        <topology evidence="1 8">Multi-pass membrane protein</topology>
    </subcellularLocation>
</comment>
<keyword evidence="5 9" id="KW-0798">TonB box</keyword>
<keyword evidence="14" id="KW-0675">Receptor</keyword>
<keyword evidence="15" id="KW-1185">Reference proteome</keyword>
<gene>
    <name evidence="14" type="ORF">D2V17_17665</name>
</gene>
<dbReference type="InterPro" id="IPR039426">
    <property type="entry name" value="TonB-dep_rcpt-like"/>
</dbReference>
<sequence length="1039" mass="112240">MAHRFRERSARESDMKNAQVARRAALACSSAMLICLSANAQAQDSVGTSARTADDQIVVTGSRIARRDYDSESPIVTVGSDMLENTASVSLDQSLNKLPQFSGGANQITSADDGQTTPTSSPGIATVNLRGLGSNRTLVLLNGRRTQPANASLVVDLNTIPTAALQGVEIISGGAASTYGADAVAGVVNFQLKRNFSGVEIDTQFGQSFRSDAEQYKVTALIGSDFADSRGNAMIGATYQKREGVHLRDRPFYEAAFTDPNTPGRNTWPNFGGFNGTSTQAAYDSVFVPKGYLPGDVPAGTQLFFNTAPTVDGASLFAVAPGAVSGEAAPGYTGSLYPDNKLLADGTLSPNSFPGLLSSPMERYSLFATAYYEVSPALEFYVQGNFDQNEVMTEFIGYTPAFNQWSVNIPRDGAHAIPDELAAILDARGNPAAPWTLYKQLDYAGPRQVTTNTYTYEVLVGARGELPVSDWTYDVFASHGRTSSDVDYAGFVDLARYQDLIARPNYGAGAEFNNGRTGLLATCTSGLNPFLNTGVSQDCLDIIAPQYNSETELTQDQIELNIQGALFALPAGDLRFAVGGAYRENDFSYDPDPNFSTSNTTSLTIGLFDVSPTSGSTNVKEIYGEVLIPVLTDKPFFEDLSLNAGIRYSDYNTSGGVTTWKLTGDWRVTSWLQLRGGYQRANRAPNVAELFQPAVFQTVAWPDHDPCSKFTRADYGNVPGNPNRQQVLDLCSAMAGGFPVTEDFVGNVPTYFPLGRDLQRGNRNLTSEKASTWTIGGVISSPSSSPLLRDLSLSVDYYNITIDGAIAPASTQVVYQECFNALGNNPTYDPNNEFCQRINRSSIDGRWISTVASFENLGMLATSGFDVQLDWALEAPGLGGDSGSIFANVLFNYLSEYLVQNNPGGPVFDYSDTVGAEIGIPPYGPQFRWKLNTTVGYDFGPGMISLNWRHLPSARHFVKATSPNAQQDDIRAYDIFDLAGRYQVNETLQLRGGIENLFDRDPNIYGRIPGVTDAVGEPEPGGAYDVLGRRFYIGAKVSF</sequence>
<evidence type="ECO:0000259" key="12">
    <source>
        <dbReference type="Pfam" id="PF00593"/>
    </source>
</evidence>
<evidence type="ECO:0000256" key="2">
    <source>
        <dbReference type="ARBA" id="ARBA00022448"/>
    </source>
</evidence>
<comment type="caution">
    <text evidence="14">The sequence shown here is derived from an EMBL/GenBank/DDBJ whole genome shotgun (WGS) entry which is preliminary data.</text>
</comment>
<comment type="similarity">
    <text evidence="8 9">Belongs to the TonB-dependent receptor family.</text>
</comment>
<keyword evidence="7 8" id="KW-0998">Cell outer membrane</keyword>
<feature type="domain" description="TonB-dependent receptor plug" evidence="13">
    <location>
        <begin position="70"/>
        <end position="187"/>
    </location>
</feature>